<evidence type="ECO:0000256" key="5">
    <source>
        <dbReference type="SAM" id="Coils"/>
    </source>
</evidence>
<keyword evidence="6" id="KW-1133">Transmembrane helix</keyword>
<evidence type="ECO:0000313" key="10">
    <source>
        <dbReference type="Proteomes" id="UP000295832"/>
    </source>
</evidence>
<dbReference type="GO" id="GO:0016301">
    <property type="term" value="F:kinase activity"/>
    <property type="evidence" value="ECO:0007669"/>
    <property type="project" value="UniProtKB-KW"/>
</dbReference>
<dbReference type="GO" id="GO:0009229">
    <property type="term" value="P:thiamine diphosphate biosynthetic process"/>
    <property type="evidence" value="ECO:0007669"/>
    <property type="project" value="InterPro"/>
</dbReference>
<dbReference type="GO" id="GO:0005524">
    <property type="term" value="F:ATP binding"/>
    <property type="evidence" value="ECO:0007669"/>
    <property type="project" value="UniProtKB-KW"/>
</dbReference>
<organism evidence="9 10">
    <name type="scientific">Orenia marismortui</name>
    <dbReference type="NCBI Taxonomy" id="46469"/>
    <lineage>
        <taxon>Bacteria</taxon>
        <taxon>Bacillati</taxon>
        <taxon>Bacillota</taxon>
        <taxon>Clostridia</taxon>
        <taxon>Halanaerobiales</taxon>
        <taxon>Halobacteroidaceae</taxon>
        <taxon>Orenia</taxon>
    </lineage>
</organism>
<feature type="domain" description="Thiamin pyrophosphokinase catalytic" evidence="7">
    <location>
        <begin position="190"/>
        <end position="228"/>
    </location>
</feature>
<comment type="caution">
    <text evidence="9">The sequence shown here is derived from an EMBL/GenBank/DDBJ whole genome shotgun (WGS) entry which is preliminary data.</text>
</comment>
<dbReference type="RefSeq" id="WP_134117049.1">
    <property type="nucleotide sequence ID" value="NZ_SOEG01000015.1"/>
</dbReference>
<dbReference type="InterPro" id="IPR022215">
    <property type="entry name" value="SteA-like_C"/>
</dbReference>
<reference evidence="9 10" key="1">
    <citation type="submission" date="2019-03" db="EMBL/GenBank/DDBJ databases">
        <title>Subsurface microbial communities from deep shales in Ohio and West Virginia, USA.</title>
        <authorList>
            <person name="Wrighton K."/>
        </authorList>
    </citation>
    <scope>NUCLEOTIDE SEQUENCE [LARGE SCALE GENOMIC DNA]</scope>
    <source>
        <strain evidence="9 10">MSL 6dP</strain>
    </source>
</reference>
<evidence type="ECO:0000256" key="6">
    <source>
        <dbReference type="SAM" id="Phobius"/>
    </source>
</evidence>
<keyword evidence="2" id="KW-0547">Nucleotide-binding</keyword>
<dbReference type="InterPro" id="IPR007371">
    <property type="entry name" value="TPK_catalytic"/>
</dbReference>
<dbReference type="GO" id="GO:0004788">
    <property type="term" value="F:thiamine diphosphokinase activity"/>
    <property type="evidence" value="ECO:0007669"/>
    <property type="project" value="InterPro"/>
</dbReference>
<keyword evidence="10" id="KW-1185">Reference proteome</keyword>
<dbReference type="EMBL" id="SOEG01000015">
    <property type="protein sequence ID" value="TDX51197.1"/>
    <property type="molecule type" value="Genomic_DNA"/>
</dbReference>
<keyword evidence="6" id="KW-0472">Membrane</keyword>
<dbReference type="AlphaFoldDB" id="A0A4R8H8N2"/>
<dbReference type="Pfam" id="PF04263">
    <property type="entry name" value="TPK_catalytic"/>
    <property type="match status" value="1"/>
</dbReference>
<feature type="transmembrane region" description="Helical" evidence="6">
    <location>
        <begin position="333"/>
        <end position="355"/>
    </location>
</feature>
<dbReference type="InterPro" id="IPR036759">
    <property type="entry name" value="TPK_catalytic_sf"/>
</dbReference>
<evidence type="ECO:0000313" key="9">
    <source>
        <dbReference type="EMBL" id="TDX51197.1"/>
    </source>
</evidence>
<accession>A0A4R8H8N2</accession>
<dbReference type="Pfam" id="PF12555">
    <property type="entry name" value="SteA-like_C"/>
    <property type="match status" value="1"/>
</dbReference>
<dbReference type="STRING" id="926561.GCA_000379025_02846"/>
<sequence>MQLTGKVRLGIKTKKLVKELVEGEIAVIAHRDIDQLAAESLIEKKVKAIINLNPSISGKYPNLGPRRLLEAGIPMIDNVEKDLFEKLNNGDLVQIIDNKIIKDKKIIAAGEVLNQQRLEIKLEQTKENLEEELIKFVDNTLDYAKKEKELILGIDIPNIDTDLENKDVLIVVRGKDYRQDLEAVISYIRETNPILIGVDGGADALVEYGFEPDIIIGDMDSISDKILSCGAEIIVHAYPDGRAPGMKRVENLGLKAKLFPAPGTSEDIAMLLAYEKGAELIVAVGTHTTMIDFLEKGRPGMASTFLVRLKVGSRLVDAKGVNKLYQSQIKPKYVAEVLIASLIPIIAIISVSSPIHQLIKLILIKLRINIGF</sequence>
<evidence type="ECO:0000259" key="8">
    <source>
        <dbReference type="Pfam" id="PF12555"/>
    </source>
</evidence>
<feature type="coiled-coil region" evidence="5">
    <location>
        <begin position="112"/>
        <end position="139"/>
    </location>
</feature>
<evidence type="ECO:0000256" key="1">
    <source>
        <dbReference type="ARBA" id="ARBA00022679"/>
    </source>
</evidence>
<keyword evidence="6" id="KW-0812">Transmembrane</keyword>
<dbReference type="Proteomes" id="UP000295832">
    <property type="component" value="Unassembled WGS sequence"/>
</dbReference>
<keyword evidence="5" id="KW-0175">Coiled coil</keyword>
<evidence type="ECO:0000256" key="2">
    <source>
        <dbReference type="ARBA" id="ARBA00022741"/>
    </source>
</evidence>
<dbReference type="InterPro" id="IPR047795">
    <property type="entry name" value="Put_SteA-like"/>
</dbReference>
<keyword evidence="4" id="KW-0067">ATP-binding</keyword>
<gene>
    <name evidence="9" type="ORF">C7959_11573</name>
</gene>
<protein>
    <submittedName>
        <fullName evidence="9">Putative membrane-anchored protein</fullName>
    </submittedName>
</protein>
<proteinExistence type="predicted"/>
<name>A0A4R8H8N2_9FIRM</name>
<keyword evidence="1" id="KW-0808">Transferase</keyword>
<feature type="domain" description="SteA-like C-terminal" evidence="8">
    <location>
        <begin position="319"/>
        <end position="367"/>
    </location>
</feature>
<dbReference type="SUPFAM" id="SSF63999">
    <property type="entry name" value="Thiamin pyrophosphokinase, catalytic domain"/>
    <property type="match status" value="1"/>
</dbReference>
<evidence type="ECO:0000256" key="4">
    <source>
        <dbReference type="ARBA" id="ARBA00022840"/>
    </source>
</evidence>
<dbReference type="Gene3D" id="3.40.50.10240">
    <property type="entry name" value="Thiamin pyrophosphokinase, catalytic domain"/>
    <property type="match status" value="1"/>
</dbReference>
<evidence type="ECO:0000259" key="7">
    <source>
        <dbReference type="Pfam" id="PF04263"/>
    </source>
</evidence>
<evidence type="ECO:0000256" key="3">
    <source>
        <dbReference type="ARBA" id="ARBA00022777"/>
    </source>
</evidence>
<keyword evidence="3" id="KW-0418">Kinase</keyword>
<dbReference type="NCBIfam" id="NF040608">
    <property type="entry name" value="division_SteA"/>
    <property type="match status" value="1"/>
</dbReference>